<dbReference type="PANTHER" id="PTHR14030:SF26">
    <property type="entry name" value="MITOTIC CHECKPOINT SERINE_THREONINE-PROTEIN KINASE BUB1"/>
    <property type="match status" value="1"/>
</dbReference>
<dbReference type="Pfam" id="PF00069">
    <property type="entry name" value="Pkinase"/>
    <property type="match status" value="1"/>
</dbReference>
<comment type="subcellular location">
    <subcellularLocation>
        <location evidence="1">Chromosome</location>
        <location evidence="1">Centromere</location>
        <location evidence="1">Kinetochore</location>
    </subcellularLocation>
</comment>
<protein>
    <submittedName>
        <fullName evidence="12">Mitotic checkpoint serine/threonine-protein kinase BUB1</fullName>
    </submittedName>
</protein>
<feature type="region of interest" description="Disordered" evidence="9">
    <location>
        <begin position="524"/>
        <end position="604"/>
    </location>
</feature>
<dbReference type="InterPro" id="IPR011009">
    <property type="entry name" value="Kinase-like_dom_sf"/>
</dbReference>
<feature type="compositionally biased region" description="Pro residues" evidence="9">
    <location>
        <begin position="963"/>
        <end position="976"/>
    </location>
</feature>
<evidence type="ECO:0000256" key="8">
    <source>
        <dbReference type="SAM" id="Coils"/>
    </source>
</evidence>
<feature type="coiled-coil region" evidence="8">
    <location>
        <begin position="282"/>
        <end position="319"/>
    </location>
</feature>
<evidence type="ECO:0000313" key="12">
    <source>
        <dbReference type="EMBL" id="KAK0150127.1"/>
    </source>
</evidence>
<dbReference type="InterPro" id="IPR000719">
    <property type="entry name" value="Prot_kinase_dom"/>
</dbReference>
<keyword evidence="13" id="KW-1185">Reference proteome</keyword>
<dbReference type="PROSITE" id="PS50011">
    <property type="entry name" value="PROTEIN_KINASE_DOM"/>
    <property type="match status" value="1"/>
</dbReference>
<dbReference type="Gene3D" id="1.10.510.10">
    <property type="entry name" value="Transferase(Phosphotransferase) domain 1"/>
    <property type="match status" value="1"/>
</dbReference>
<keyword evidence="12" id="KW-0418">Kinase</keyword>
<dbReference type="GO" id="GO:0007094">
    <property type="term" value="P:mitotic spindle assembly checkpoint signaling"/>
    <property type="evidence" value="ECO:0007669"/>
    <property type="project" value="InterPro"/>
</dbReference>
<dbReference type="Pfam" id="PF08311">
    <property type="entry name" value="Mad3_BUB1_I"/>
    <property type="match status" value="1"/>
</dbReference>
<keyword evidence="3 7" id="KW-0547">Nucleotide-binding</keyword>
<evidence type="ECO:0000256" key="9">
    <source>
        <dbReference type="SAM" id="MobiDB-lite"/>
    </source>
</evidence>
<name>A0AA47P8B9_MERPO</name>
<dbReference type="Gene3D" id="6.10.130.20">
    <property type="match status" value="1"/>
</dbReference>
<dbReference type="PROSITE" id="PS51489">
    <property type="entry name" value="BUB1_N"/>
    <property type="match status" value="1"/>
</dbReference>
<dbReference type="SMART" id="SM00777">
    <property type="entry name" value="Mad3_BUB1_I"/>
    <property type="match status" value="1"/>
</dbReference>
<dbReference type="GO" id="GO:0000776">
    <property type="term" value="C:kinetochore"/>
    <property type="evidence" value="ECO:0007669"/>
    <property type="project" value="UniProtKB-KW"/>
</dbReference>
<organism evidence="12 13">
    <name type="scientific">Merluccius polli</name>
    <name type="common">Benguela hake</name>
    <name type="synonym">Merluccius cadenati</name>
    <dbReference type="NCBI Taxonomy" id="89951"/>
    <lineage>
        <taxon>Eukaryota</taxon>
        <taxon>Metazoa</taxon>
        <taxon>Chordata</taxon>
        <taxon>Craniata</taxon>
        <taxon>Vertebrata</taxon>
        <taxon>Euteleostomi</taxon>
        <taxon>Actinopterygii</taxon>
        <taxon>Neopterygii</taxon>
        <taxon>Teleostei</taxon>
        <taxon>Neoteleostei</taxon>
        <taxon>Acanthomorphata</taxon>
        <taxon>Zeiogadaria</taxon>
        <taxon>Gadariae</taxon>
        <taxon>Gadiformes</taxon>
        <taxon>Gadoidei</taxon>
        <taxon>Merlucciidae</taxon>
        <taxon>Merluccius</taxon>
    </lineage>
</organism>
<dbReference type="PANTHER" id="PTHR14030">
    <property type="entry name" value="MITOTIC CHECKPOINT SERINE/THREONINE-PROTEIN KINASE BUB1"/>
    <property type="match status" value="1"/>
</dbReference>
<dbReference type="Gene3D" id="1.25.40.430">
    <property type="match status" value="1"/>
</dbReference>
<accession>A0AA47P8B9</accession>
<feature type="binding site" evidence="7">
    <location>
        <position position="1210"/>
    </location>
    <ligand>
        <name>ATP</name>
        <dbReference type="ChEBI" id="CHEBI:30616"/>
    </ligand>
</feature>
<dbReference type="PROSITE" id="PS00107">
    <property type="entry name" value="PROTEIN_KINASE_ATP"/>
    <property type="match status" value="1"/>
</dbReference>
<dbReference type="Proteomes" id="UP001174136">
    <property type="component" value="Unassembled WGS sequence"/>
</dbReference>
<evidence type="ECO:0000256" key="5">
    <source>
        <dbReference type="ARBA" id="ARBA00022840"/>
    </source>
</evidence>
<dbReference type="SMART" id="SM00220">
    <property type="entry name" value="S_TKc"/>
    <property type="match status" value="1"/>
</dbReference>
<dbReference type="EMBL" id="JAOPHQ010001608">
    <property type="protein sequence ID" value="KAK0150127.1"/>
    <property type="molecule type" value="Genomic_DNA"/>
</dbReference>
<dbReference type="GO" id="GO:0004672">
    <property type="term" value="F:protein kinase activity"/>
    <property type="evidence" value="ECO:0007669"/>
    <property type="project" value="InterPro"/>
</dbReference>
<reference evidence="12" key="1">
    <citation type="journal article" date="2023" name="Front. Mar. Sci.">
        <title>A new Merluccius polli reference genome to investigate the effects of global change in West African waters.</title>
        <authorList>
            <person name="Mateo J.L."/>
            <person name="Blanco-Fernandez C."/>
            <person name="Garcia-Vazquez E."/>
            <person name="Machado-Schiaffino G."/>
        </authorList>
    </citation>
    <scope>NUCLEOTIDE SEQUENCE</scope>
    <source>
        <strain evidence="12">C29</strain>
        <tissue evidence="12">Fin</tissue>
    </source>
</reference>
<feature type="domain" description="Protein kinase" evidence="10">
    <location>
        <begin position="1181"/>
        <end position="1464"/>
    </location>
</feature>
<feature type="region of interest" description="Disordered" evidence="9">
    <location>
        <begin position="962"/>
        <end position="993"/>
    </location>
</feature>
<feature type="region of interest" description="Disordered" evidence="9">
    <location>
        <begin position="210"/>
        <end position="231"/>
    </location>
</feature>
<evidence type="ECO:0000313" key="13">
    <source>
        <dbReference type="Proteomes" id="UP001174136"/>
    </source>
</evidence>
<keyword evidence="4" id="KW-0995">Kinetochore</keyword>
<keyword evidence="5 7" id="KW-0067">ATP-binding</keyword>
<dbReference type="GO" id="GO:0005524">
    <property type="term" value="F:ATP binding"/>
    <property type="evidence" value="ECO:0007669"/>
    <property type="project" value="UniProtKB-UniRule"/>
</dbReference>
<evidence type="ECO:0000259" key="10">
    <source>
        <dbReference type="PROSITE" id="PS50011"/>
    </source>
</evidence>
<dbReference type="GO" id="GO:0005634">
    <property type="term" value="C:nucleus"/>
    <property type="evidence" value="ECO:0007669"/>
    <property type="project" value="TreeGrafter"/>
</dbReference>
<dbReference type="GO" id="GO:0051754">
    <property type="term" value="P:meiotic sister chromatid cohesion, centromeric"/>
    <property type="evidence" value="ECO:0007669"/>
    <property type="project" value="TreeGrafter"/>
</dbReference>
<evidence type="ECO:0000256" key="4">
    <source>
        <dbReference type="ARBA" id="ARBA00022838"/>
    </source>
</evidence>
<dbReference type="InterPro" id="IPR017441">
    <property type="entry name" value="Protein_kinase_ATP_BS"/>
</dbReference>
<evidence type="ECO:0000259" key="11">
    <source>
        <dbReference type="PROSITE" id="PS51489"/>
    </source>
</evidence>
<feature type="domain" description="BUB1 N-terminal" evidence="11">
    <location>
        <begin position="11"/>
        <end position="177"/>
    </location>
</feature>
<keyword evidence="8" id="KW-0175">Coiled coil</keyword>
<gene>
    <name evidence="12" type="primary">BUB1</name>
    <name evidence="12" type="ORF">N1851_009111</name>
</gene>
<feature type="region of interest" description="Disordered" evidence="9">
    <location>
        <begin position="766"/>
        <end position="787"/>
    </location>
</feature>
<feature type="region of interest" description="Disordered" evidence="9">
    <location>
        <begin position="452"/>
        <end position="482"/>
    </location>
</feature>
<evidence type="ECO:0000256" key="6">
    <source>
        <dbReference type="ARBA" id="ARBA00023328"/>
    </source>
</evidence>
<keyword evidence="12" id="KW-0808">Transferase</keyword>
<comment type="caution">
    <text evidence="12">The sequence shown here is derived from an EMBL/GenBank/DDBJ whole genome shotgun (WGS) entry which is preliminary data.</text>
</comment>
<feature type="compositionally biased region" description="Basic and acidic residues" evidence="9">
    <location>
        <begin position="212"/>
        <end position="224"/>
    </location>
</feature>
<keyword evidence="2" id="KW-0158">Chromosome</keyword>
<feature type="compositionally biased region" description="Low complexity" evidence="9">
    <location>
        <begin position="368"/>
        <end position="388"/>
    </location>
</feature>
<proteinExistence type="predicted"/>
<dbReference type="InterPro" id="IPR008271">
    <property type="entry name" value="Ser/Thr_kinase_AS"/>
</dbReference>
<feature type="region of interest" description="Disordered" evidence="9">
    <location>
        <begin position="360"/>
        <end position="432"/>
    </location>
</feature>
<evidence type="ECO:0000256" key="3">
    <source>
        <dbReference type="ARBA" id="ARBA00022741"/>
    </source>
</evidence>
<evidence type="ECO:0000256" key="1">
    <source>
        <dbReference type="ARBA" id="ARBA00004629"/>
    </source>
</evidence>
<keyword evidence="6" id="KW-0137">Centromere</keyword>
<evidence type="ECO:0000256" key="2">
    <source>
        <dbReference type="ARBA" id="ARBA00022454"/>
    </source>
</evidence>
<dbReference type="InterPro" id="IPR013212">
    <property type="entry name" value="Mad3/Bub1_I"/>
</dbReference>
<dbReference type="PROSITE" id="PS00108">
    <property type="entry name" value="PROTEIN_KINASE_ST"/>
    <property type="match status" value="1"/>
</dbReference>
<sequence>MLDVEVLGWSFENSLSSYCGDDPLDPWDRFVEYLGKRVASDDAAAMLFVLNRLVERFLHEERYANDVRYVNHCITCASYYAEPVSMYAYVYGKGVGTRAAPLYVAWAQQFEQSGAQEQAEAVYQRAVENQAQPSDAVLHEYRQFQMRTSKAQTVLPATGRLPLQTSQLVNQMPPHREPAVKCEGTADCATLAPGDRMQRIITDRNMAFHTSRPLDTRPKPEGTRRYPTGRVGISRSENLGVATRVPGQEASASVSVYQKDALQCEGSELSFEEVRAARYFLRVRQEEERREFEDQQRLMREKEGEVMKLKHHLETLNHELGGPRGTPAAAAAPGLPFAPPQVKHKPPAPLATAPPAAWRVFSDQGGSTTTTATQPPHLAHPAAPRAGPDVSQWAPARAASGGCLGQHGAQEREFPENEPTEPYGNAEEEPQRLVREKEEEFMKLKRHLETLNQDLGGPQGTPAALPQVQHKPPTPAAAAPPAGWRVFSDQGAALAQPQPQPPAQGAEEGVCAFEPLLAVRPAPRQSLAGSGGRLGEAVPPAPSARPGLPGFPRAQGSRLDLPDGQCQVDGGATGRGPIDPLLAGAQRQHGAQEREFPEDEPTEPRLDISQGATASFSHITPNTSLGLAQATPSRVLPSPTVNTREALGVIMDMFQAPTLLDDPFNNTSLGYAAAAANGCPDGDFMRNGKCCATLRMAVGTSSLANPAPTSATPFTIFQDHWDQENPRYDALPRVEQGTSCKPGFRGAAADVCAVEKPKAARALVDIHASSSSDRPSEGPQELTPDESTMWGVRYNSLHSLAACPNSSRDFALSAQVVSTPFTSKTPYFTDCTRQDRVKVGLSVDCVSENNCQSVLDDEENVFLRQPKKLSPIIEQSPSDETFSKKAGGPMRVRGPTECGTIVGEGLSLGPHSGLAASCTTVVHAPPGALSFRDHTLVQSARSPPRAPGSAAAAAAWSVFASPAPSPKPAPAPPPLSQEPEAWAEEPTSRTAAAATAGMALQRPASPGPVFDVPMSPECGLTPDWLVLRSPEVITEPDLDAFVTPPRPAGAASARGKNTDVSMTPDPPLRSFSDMCVSPAGRRITQSHVAAAEDEPMMSPDRGSYPCADVPMSPAVPKAAAAAAAAAAGGHLVSDPWNEELIAGLLSRLSPSLGSHPHCITWQCKLPNITPKTTITMGTASLRVDCLLGEGAFAKVYQATDPMSSEKMVVKVQKPANPWEFYINTQLDARLPPAVRHLYSKVQSAHLFHNGSILLAELHRCGTLLNAVNQYKKLSDRVMPQPLVMYFTVCMLHMVEQLHRVHLVHADIKPDNFLLGERFLESRCLDPEDMEHGMVLLDMGQSIDMELFPEGTAFTARCLTSGFQCTEMLSGRPWSYQFAGRPDADARVLPFQTDYFGLAGSVYCMLFGTYMQVKQEDGVWKTNAVFRRNPHSELWLQLFHTLLNIPDGDRLPCLRSLRRALSAALRETYGGGKLLSLKNRLVVLLLENLRDARR</sequence>
<dbReference type="InterPro" id="IPR015661">
    <property type="entry name" value="Bub1/Mad3"/>
</dbReference>
<dbReference type="SUPFAM" id="SSF56112">
    <property type="entry name" value="Protein kinase-like (PK-like)"/>
    <property type="match status" value="1"/>
</dbReference>
<feature type="region of interest" description="Disordered" evidence="9">
    <location>
        <begin position="1038"/>
        <end position="1070"/>
    </location>
</feature>
<evidence type="ECO:0000256" key="7">
    <source>
        <dbReference type="PROSITE-ProRule" id="PRU10141"/>
    </source>
</evidence>